<organism evidence="3 4">
    <name type="scientific">Paxillus involutus ATCC 200175</name>
    <dbReference type="NCBI Taxonomy" id="664439"/>
    <lineage>
        <taxon>Eukaryota</taxon>
        <taxon>Fungi</taxon>
        <taxon>Dikarya</taxon>
        <taxon>Basidiomycota</taxon>
        <taxon>Agaricomycotina</taxon>
        <taxon>Agaricomycetes</taxon>
        <taxon>Agaricomycetidae</taxon>
        <taxon>Boletales</taxon>
        <taxon>Paxilineae</taxon>
        <taxon>Paxillaceae</taxon>
        <taxon>Paxillus</taxon>
    </lineage>
</organism>
<dbReference type="PANTHER" id="PTHR10039:SF16">
    <property type="entry name" value="GPI INOSITOL-DEACYLASE"/>
    <property type="match status" value="1"/>
</dbReference>
<dbReference type="Proteomes" id="UP000053647">
    <property type="component" value="Unassembled WGS sequence"/>
</dbReference>
<dbReference type="InterPro" id="IPR056884">
    <property type="entry name" value="NPHP3-like_N"/>
</dbReference>
<dbReference type="HOGENOM" id="CLU_014052_0_0_1"/>
<dbReference type="OrthoDB" id="1577640at2759"/>
<sequence length="521" mass="58454">MSDSNVTAASATMKLDSLNIELSLPDALYQKNKKKIEISVGDKVKWSYEWTDAFAPPLGQNLFIPLSSIVKISLVGHHRIRDHVLGSHSGRIIDFFLDKAPRTLQSDRHGACATITMCLSPVADYQQALMASIDASLARLDNNQRLAEGLDNVDQAISAMQTVDYAVVTYGQYIAPLGQALRLMIKLIDNVAEAHPLLKVGWMLLSSVYTAVQQQRLTDRDVEALAESLRELLGVAGDCPVAEIKGTPHVIQSIERLSLEVASLIDEYTQSCFMVRVGKAQITDVTSRITRCQVELKDLYEKLRTRIMAYTAKHVKEIQEDAKRREAREISNQIRKWLKAHNTSVNHKSARDTYVEGMGSWFARNEQFRKWLGEPGTAMWISGRPGFGKTVLFSTSVEDTCRHASARGSTCYCAYFYFDARESGGVLRKFETLIRSVLHQLCFTRADIPDPMKRLYGVDREEHPEPTLAQLKTTLGEVVQGFDEVYIMIDALDECDSQEELLDWMESLQSATPGLHLLTTS</sequence>
<keyword evidence="1" id="KW-0677">Repeat</keyword>
<evidence type="ECO:0000256" key="1">
    <source>
        <dbReference type="ARBA" id="ARBA00022737"/>
    </source>
</evidence>
<feature type="domain" description="Nephrocystin 3-like N-terminal" evidence="2">
    <location>
        <begin position="357"/>
        <end position="521"/>
    </location>
</feature>
<dbReference type="PANTHER" id="PTHR10039">
    <property type="entry name" value="AMELOGENIN"/>
    <property type="match status" value="1"/>
</dbReference>
<dbReference type="Gene3D" id="3.40.50.300">
    <property type="entry name" value="P-loop containing nucleotide triphosphate hydrolases"/>
    <property type="match status" value="1"/>
</dbReference>
<dbReference type="Pfam" id="PF24883">
    <property type="entry name" value="NPHP3_N"/>
    <property type="match status" value="1"/>
</dbReference>
<reference evidence="4" key="2">
    <citation type="submission" date="2015-01" db="EMBL/GenBank/DDBJ databases">
        <title>Evolutionary Origins and Diversification of the Mycorrhizal Mutualists.</title>
        <authorList>
            <consortium name="DOE Joint Genome Institute"/>
            <consortium name="Mycorrhizal Genomics Consortium"/>
            <person name="Kohler A."/>
            <person name="Kuo A."/>
            <person name="Nagy L.G."/>
            <person name="Floudas D."/>
            <person name="Copeland A."/>
            <person name="Barry K.W."/>
            <person name="Cichocki N."/>
            <person name="Veneault-Fourrey C."/>
            <person name="LaButti K."/>
            <person name="Lindquist E.A."/>
            <person name="Lipzen A."/>
            <person name="Lundell T."/>
            <person name="Morin E."/>
            <person name="Murat C."/>
            <person name="Riley R."/>
            <person name="Ohm R."/>
            <person name="Sun H."/>
            <person name="Tunlid A."/>
            <person name="Henrissat B."/>
            <person name="Grigoriev I.V."/>
            <person name="Hibbett D.S."/>
            <person name="Martin F."/>
        </authorList>
    </citation>
    <scope>NUCLEOTIDE SEQUENCE [LARGE SCALE GENOMIC DNA]</scope>
    <source>
        <strain evidence="4">ATCC 200175</strain>
    </source>
</reference>
<keyword evidence="4" id="KW-1185">Reference proteome</keyword>
<gene>
    <name evidence="3" type="ORF">PAXINDRAFT_19198</name>
</gene>
<protein>
    <recommendedName>
        <fullName evidence="2">Nephrocystin 3-like N-terminal domain-containing protein</fullName>
    </recommendedName>
</protein>
<evidence type="ECO:0000313" key="4">
    <source>
        <dbReference type="Proteomes" id="UP000053647"/>
    </source>
</evidence>
<proteinExistence type="predicted"/>
<name>A0A0C9SXB5_PAXIN</name>
<dbReference type="InterPro" id="IPR027417">
    <property type="entry name" value="P-loop_NTPase"/>
</dbReference>
<evidence type="ECO:0000259" key="2">
    <source>
        <dbReference type="Pfam" id="PF24883"/>
    </source>
</evidence>
<reference evidence="3 4" key="1">
    <citation type="submission" date="2014-06" db="EMBL/GenBank/DDBJ databases">
        <authorList>
            <consortium name="DOE Joint Genome Institute"/>
            <person name="Kuo A."/>
            <person name="Kohler A."/>
            <person name="Nagy L.G."/>
            <person name="Floudas D."/>
            <person name="Copeland A."/>
            <person name="Barry K.W."/>
            <person name="Cichocki N."/>
            <person name="Veneault-Fourrey C."/>
            <person name="LaButti K."/>
            <person name="Lindquist E.A."/>
            <person name="Lipzen A."/>
            <person name="Lundell T."/>
            <person name="Morin E."/>
            <person name="Murat C."/>
            <person name="Sun H."/>
            <person name="Tunlid A."/>
            <person name="Henrissat B."/>
            <person name="Grigoriev I.V."/>
            <person name="Hibbett D.S."/>
            <person name="Martin F."/>
            <person name="Nordberg H.P."/>
            <person name="Cantor M.N."/>
            <person name="Hua S.X."/>
        </authorList>
    </citation>
    <scope>NUCLEOTIDE SEQUENCE [LARGE SCALE GENOMIC DNA]</scope>
    <source>
        <strain evidence="3 4">ATCC 200175</strain>
    </source>
</reference>
<accession>A0A0C9SXB5</accession>
<evidence type="ECO:0000313" key="3">
    <source>
        <dbReference type="EMBL" id="KIJ07625.1"/>
    </source>
</evidence>
<dbReference type="EMBL" id="KN819831">
    <property type="protein sequence ID" value="KIJ07625.1"/>
    <property type="molecule type" value="Genomic_DNA"/>
</dbReference>
<dbReference type="AlphaFoldDB" id="A0A0C9SXB5"/>